<dbReference type="InterPro" id="IPR027417">
    <property type="entry name" value="P-loop_NTPase"/>
</dbReference>
<accession>A0AAN7A882</accession>
<reference evidence="3" key="2">
    <citation type="submission" date="2023-05" db="EMBL/GenBank/DDBJ databases">
        <authorList>
            <consortium name="Lawrence Berkeley National Laboratory"/>
            <person name="Steindorff A."/>
            <person name="Hensen N."/>
            <person name="Bonometti L."/>
            <person name="Westerberg I."/>
            <person name="Brannstrom I.O."/>
            <person name="Guillou S."/>
            <person name="Cros-Aarteil S."/>
            <person name="Calhoun S."/>
            <person name="Haridas S."/>
            <person name="Kuo A."/>
            <person name="Mondo S."/>
            <person name="Pangilinan J."/>
            <person name="Riley R."/>
            <person name="Labutti K."/>
            <person name="Andreopoulos B."/>
            <person name="Lipzen A."/>
            <person name="Chen C."/>
            <person name="Yanf M."/>
            <person name="Daum C."/>
            <person name="Ng V."/>
            <person name="Clum A."/>
            <person name="Ohm R."/>
            <person name="Martin F."/>
            <person name="Silar P."/>
            <person name="Natvig D."/>
            <person name="Lalanne C."/>
            <person name="Gautier V."/>
            <person name="Ament-Velasquez S.L."/>
            <person name="Kruys A."/>
            <person name="Hutchinson M.I."/>
            <person name="Powell A.J."/>
            <person name="Barry K."/>
            <person name="Miller A.N."/>
            <person name="Grigoriev I.V."/>
            <person name="Debuchy R."/>
            <person name="Gladieux P."/>
            <person name="Thoren M.H."/>
            <person name="Johannesson H."/>
        </authorList>
    </citation>
    <scope>NUCLEOTIDE SEQUENCE</scope>
    <source>
        <strain evidence="3">CBS 892.96</strain>
    </source>
</reference>
<dbReference type="InterPro" id="IPR007111">
    <property type="entry name" value="NACHT_NTPase"/>
</dbReference>
<evidence type="ECO:0000313" key="4">
    <source>
        <dbReference type="Proteomes" id="UP001302321"/>
    </source>
</evidence>
<keyword evidence="1" id="KW-0677">Repeat</keyword>
<sequence>MAHGDDQRLLWIKGNPGKGKTMLLCGIIDELEVSTPTSLLSFFFCQATDPRINSATAVLRGLIYILIKQQPALISYVRQHYDPAGERGFEDPNTWVVLREILTNILKDPVVRIAYLFIDALDECVTDLPQLLKLIVEMSSTSFLVKWIVSSRNWTQIEEELEMAAQNARLSLELNAKSVTAAVNAYIYHKVDDLSRRKKYDTATKSEVQNYLSSNANGTFLWVALVCKALTDVPKWHTKGKLKTFPPGLDSLYRQMMGQIQNSEDADLCRDILAVAATVRRPISLDEITSLVRMPDGISDDRRSLEEIISLCGSFLTIRKQTVYFIHQSAKDFLSGEVSNNNNYQDAFKWVFHAGKEKVNHDIFSKSLHVMFTALRRDIYGLKAPGISINQVSMPNPDPLASVRYSCIYWIDHLCDLISSTNSTWVHLLQDNGDVQKFLTTKYLYWLEALSLLGALSNGINAVRQLQGLQGSNNDGQLKVIIQDAHRFAQSYGQIIQRAPLQVYLSALVFAPIGSLFIVASHVFKSSAESPKPGWLVTGSVVEMQWNACTQTLEGHRSSVGSVAFSPDG</sequence>
<comment type="caution">
    <text evidence="3">The sequence shown here is derived from an EMBL/GenBank/DDBJ whole genome shotgun (WGS) entry which is preliminary data.</text>
</comment>
<proteinExistence type="predicted"/>
<name>A0AAN7A882_9PEZI</name>
<dbReference type="Gene3D" id="3.40.50.300">
    <property type="entry name" value="P-loop containing nucleotide triphosphate hydrolases"/>
    <property type="match status" value="1"/>
</dbReference>
<dbReference type="AlphaFoldDB" id="A0AAN7A882"/>
<dbReference type="PANTHER" id="PTHR10039">
    <property type="entry name" value="AMELOGENIN"/>
    <property type="match status" value="1"/>
</dbReference>
<dbReference type="FunFam" id="3.40.50.300:FF:001638">
    <property type="entry name" value="NACHT and WD40 domain protein"/>
    <property type="match status" value="1"/>
</dbReference>
<reference evidence="3" key="1">
    <citation type="journal article" date="2023" name="Mol. Phylogenet. Evol.">
        <title>Genome-scale phylogeny and comparative genomics of the fungal order Sordariales.</title>
        <authorList>
            <person name="Hensen N."/>
            <person name="Bonometti L."/>
            <person name="Westerberg I."/>
            <person name="Brannstrom I.O."/>
            <person name="Guillou S."/>
            <person name="Cros-Aarteil S."/>
            <person name="Calhoun S."/>
            <person name="Haridas S."/>
            <person name="Kuo A."/>
            <person name="Mondo S."/>
            <person name="Pangilinan J."/>
            <person name="Riley R."/>
            <person name="LaButti K."/>
            <person name="Andreopoulos B."/>
            <person name="Lipzen A."/>
            <person name="Chen C."/>
            <person name="Yan M."/>
            <person name="Daum C."/>
            <person name="Ng V."/>
            <person name="Clum A."/>
            <person name="Steindorff A."/>
            <person name="Ohm R.A."/>
            <person name="Martin F."/>
            <person name="Silar P."/>
            <person name="Natvig D.O."/>
            <person name="Lalanne C."/>
            <person name="Gautier V."/>
            <person name="Ament-Velasquez S.L."/>
            <person name="Kruys A."/>
            <person name="Hutchinson M.I."/>
            <person name="Powell A.J."/>
            <person name="Barry K."/>
            <person name="Miller A.N."/>
            <person name="Grigoriev I.V."/>
            <person name="Debuchy R."/>
            <person name="Gladieux P."/>
            <person name="Hiltunen Thoren M."/>
            <person name="Johannesson H."/>
        </authorList>
    </citation>
    <scope>NUCLEOTIDE SEQUENCE</scope>
    <source>
        <strain evidence="3">CBS 892.96</strain>
    </source>
</reference>
<evidence type="ECO:0000313" key="3">
    <source>
        <dbReference type="EMBL" id="KAK4176017.1"/>
    </source>
</evidence>
<dbReference type="Proteomes" id="UP001302321">
    <property type="component" value="Unassembled WGS sequence"/>
</dbReference>
<dbReference type="InterPro" id="IPR056884">
    <property type="entry name" value="NPHP3-like_N"/>
</dbReference>
<protein>
    <submittedName>
        <fullName evidence="3">NACHT domain-containing protein</fullName>
    </submittedName>
</protein>
<evidence type="ECO:0000259" key="2">
    <source>
        <dbReference type="PROSITE" id="PS50837"/>
    </source>
</evidence>
<dbReference type="EMBL" id="MU866211">
    <property type="protein sequence ID" value="KAK4176017.1"/>
    <property type="molecule type" value="Genomic_DNA"/>
</dbReference>
<gene>
    <name evidence="3" type="ORF">QBC36DRAFT_14541</name>
</gene>
<evidence type="ECO:0000256" key="1">
    <source>
        <dbReference type="ARBA" id="ARBA00022737"/>
    </source>
</evidence>
<dbReference type="Pfam" id="PF24883">
    <property type="entry name" value="NPHP3_N"/>
    <property type="match status" value="1"/>
</dbReference>
<feature type="domain" description="NACHT" evidence="2">
    <location>
        <begin position="8"/>
        <end position="232"/>
    </location>
</feature>
<dbReference type="PROSITE" id="PS50837">
    <property type="entry name" value="NACHT"/>
    <property type="match status" value="1"/>
</dbReference>
<dbReference type="PANTHER" id="PTHR10039:SF14">
    <property type="entry name" value="NACHT DOMAIN-CONTAINING PROTEIN"/>
    <property type="match status" value="1"/>
</dbReference>
<keyword evidence="4" id="KW-1185">Reference proteome</keyword>
<organism evidence="3 4">
    <name type="scientific">Triangularia setosa</name>
    <dbReference type="NCBI Taxonomy" id="2587417"/>
    <lineage>
        <taxon>Eukaryota</taxon>
        <taxon>Fungi</taxon>
        <taxon>Dikarya</taxon>
        <taxon>Ascomycota</taxon>
        <taxon>Pezizomycotina</taxon>
        <taxon>Sordariomycetes</taxon>
        <taxon>Sordariomycetidae</taxon>
        <taxon>Sordariales</taxon>
        <taxon>Podosporaceae</taxon>
        <taxon>Triangularia</taxon>
    </lineage>
</organism>